<dbReference type="InterPro" id="IPR011008">
    <property type="entry name" value="Dimeric_a/b-barrel"/>
</dbReference>
<proteinExistence type="predicted"/>
<name>A0A133VKB3_9EURY</name>
<keyword evidence="3" id="KW-1185">Reference proteome</keyword>
<evidence type="ECO:0000259" key="1">
    <source>
        <dbReference type="Pfam" id="PF01037"/>
    </source>
</evidence>
<dbReference type="EMBL" id="LHYE01000025">
    <property type="protein sequence ID" value="KXB06885.1"/>
    <property type="molecule type" value="Genomic_DNA"/>
</dbReference>
<reference evidence="2 3" key="1">
    <citation type="journal article" date="2016" name="Sci. Rep.">
        <title>Metabolic traits of an uncultured archaeal lineage -MSBL1- from brine pools of the Red Sea.</title>
        <authorList>
            <person name="Mwirichia R."/>
            <person name="Alam I."/>
            <person name="Rashid M."/>
            <person name="Vinu M."/>
            <person name="Ba-Alawi W."/>
            <person name="Anthony Kamau A."/>
            <person name="Kamanda Ngugi D."/>
            <person name="Goker M."/>
            <person name="Klenk H.P."/>
            <person name="Bajic V."/>
            <person name="Stingl U."/>
        </authorList>
    </citation>
    <scope>NUCLEOTIDE SEQUENCE [LARGE SCALE GENOMIC DNA]</scope>
    <source>
        <strain evidence="2">SCGC-AAA382A20</strain>
    </source>
</reference>
<dbReference type="SUPFAM" id="SSF54909">
    <property type="entry name" value="Dimeric alpha+beta barrel"/>
    <property type="match status" value="1"/>
</dbReference>
<dbReference type="Pfam" id="PF01037">
    <property type="entry name" value="AsnC_trans_reg"/>
    <property type="match status" value="1"/>
</dbReference>
<dbReference type="AlphaFoldDB" id="A0A133VKB3"/>
<comment type="caution">
    <text evidence="2">The sequence shown here is derived from an EMBL/GenBank/DDBJ whole genome shotgun (WGS) entry which is preliminary data.</text>
</comment>
<dbReference type="Proteomes" id="UP000070263">
    <property type="component" value="Unassembled WGS sequence"/>
</dbReference>
<dbReference type="Gene3D" id="3.30.70.920">
    <property type="match status" value="1"/>
</dbReference>
<gene>
    <name evidence="2" type="ORF">AKJ51_02590</name>
</gene>
<dbReference type="InterPro" id="IPR019887">
    <property type="entry name" value="Tscrpt_reg_AsnC/Lrp_C"/>
</dbReference>
<evidence type="ECO:0000313" key="3">
    <source>
        <dbReference type="Proteomes" id="UP000070263"/>
    </source>
</evidence>
<feature type="domain" description="Transcription regulator AsnC/Lrp ligand binding" evidence="1">
    <location>
        <begin position="2"/>
        <end position="61"/>
    </location>
</feature>
<sequence>MKKVVEELEELDFTREANMFTGPYDVIAIAEAESIDHINNILLNDIRHNPGVRDTTTCVKIERKIVKN</sequence>
<evidence type="ECO:0000313" key="2">
    <source>
        <dbReference type="EMBL" id="KXB06885.1"/>
    </source>
</evidence>
<organism evidence="2 3">
    <name type="scientific">candidate division MSBL1 archaeon SCGC-AAA382A20</name>
    <dbReference type="NCBI Taxonomy" id="1698280"/>
    <lineage>
        <taxon>Archaea</taxon>
        <taxon>Methanobacteriati</taxon>
        <taxon>Methanobacteriota</taxon>
        <taxon>candidate division MSBL1</taxon>
    </lineage>
</organism>
<accession>A0A133VKB3</accession>
<protein>
    <recommendedName>
        <fullName evidence="1">Transcription regulator AsnC/Lrp ligand binding domain-containing protein</fullName>
    </recommendedName>
</protein>